<dbReference type="Proteomes" id="UP001241377">
    <property type="component" value="Unassembled WGS sequence"/>
</dbReference>
<dbReference type="EMBL" id="JASBWR010000124">
    <property type="protein sequence ID" value="KAJ9093344.1"/>
    <property type="molecule type" value="Genomic_DNA"/>
</dbReference>
<reference evidence="1" key="1">
    <citation type="submission" date="2023-04" db="EMBL/GenBank/DDBJ databases">
        <title>Draft Genome sequencing of Naganishia species isolated from polar environments using Oxford Nanopore Technology.</title>
        <authorList>
            <person name="Leo P."/>
            <person name="Venkateswaran K."/>
        </authorList>
    </citation>
    <scope>NUCLEOTIDE SEQUENCE</scope>
    <source>
        <strain evidence="1">MNA-CCFEE 5261</strain>
    </source>
</reference>
<evidence type="ECO:0000313" key="1">
    <source>
        <dbReference type="EMBL" id="KAJ9093344.1"/>
    </source>
</evidence>
<evidence type="ECO:0000313" key="2">
    <source>
        <dbReference type="Proteomes" id="UP001241377"/>
    </source>
</evidence>
<protein>
    <submittedName>
        <fullName evidence="1">Uncharacterized protein</fullName>
    </submittedName>
</protein>
<keyword evidence="2" id="KW-1185">Reference proteome</keyword>
<proteinExistence type="predicted"/>
<organism evidence="1 2">
    <name type="scientific">Naganishia cerealis</name>
    <dbReference type="NCBI Taxonomy" id="610337"/>
    <lineage>
        <taxon>Eukaryota</taxon>
        <taxon>Fungi</taxon>
        <taxon>Dikarya</taxon>
        <taxon>Basidiomycota</taxon>
        <taxon>Agaricomycotina</taxon>
        <taxon>Tremellomycetes</taxon>
        <taxon>Filobasidiales</taxon>
        <taxon>Filobasidiaceae</taxon>
        <taxon>Naganishia</taxon>
    </lineage>
</organism>
<comment type="caution">
    <text evidence="1">The sequence shown here is derived from an EMBL/GenBank/DDBJ whole genome shotgun (WGS) entry which is preliminary data.</text>
</comment>
<sequence length="559" mass="61778">MSDTVKLRPVGAAAHTQLPVVLVVAGSDSSGGAGIEADLKTLSAHKVYGATCIAAITVQNTQGVRSIVETSGATIRGILDAVMDDFGRKDVAAKSPLRAIKTGMLTPAALEELANIRDEVDSLGIKLVVDPVMVSTSGARLMSEDSMASYLRLILGSFLVTPNYLEALELAKAVNLKTDGSINSIEEGKRFVLELRNALKCDNLLVKGGHIPGFSGESERRIYDFLNQNGKLTVFESHYIDTKDNHGSGCTLASALSAHIALNRPVEEAVPLALDYIHHAMSNFEKLGRGNGPLNHTVVPCESIDRVLTSSKVPVAEILGDKTLFEYLKLHPKVRDGWKRYTEHPFLKLLATNQLEFSRFLYYLKQDYYYLANYAQMHGLAAGVAPSYKQTKAQADIIGSVVEEIERHKQKLCDKYHIDYERDSDLDIELHPGPACLAYCNYLIKVSRHEDFLGIKVALAPCLHGYYEAGIYGNQVRENHDGSLGVLSSTAESEIYDNWLSDYNSEWYFLAHKEGMDAIDALVKDQTISVTRMDELVKMFLDVVELEIGFWDEVIKENK</sequence>
<name>A0ACC2V2W1_9TREE</name>
<gene>
    <name evidence="1" type="ORF">QFC19_008362</name>
</gene>
<accession>A0ACC2V2W1</accession>